<name>A0A2H0X9M6_UNCKA</name>
<evidence type="ECO:0000313" key="8">
    <source>
        <dbReference type="Proteomes" id="UP000231098"/>
    </source>
</evidence>
<feature type="transmembrane region" description="Helical" evidence="5">
    <location>
        <begin position="60"/>
        <end position="79"/>
    </location>
</feature>
<organism evidence="7 8">
    <name type="scientific">candidate division WWE3 bacterium CG08_land_8_20_14_0_20_41_15</name>
    <dbReference type="NCBI Taxonomy" id="1975086"/>
    <lineage>
        <taxon>Bacteria</taxon>
        <taxon>Katanobacteria</taxon>
    </lineage>
</organism>
<protein>
    <recommendedName>
        <fullName evidence="6">O-antigen ligase-related domain-containing protein</fullName>
    </recommendedName>
</protein>
<dbReference type="AlphaFoldDB" id="A0A2H0X9M6"/>
<feature type="transmembrane region" description="Helical" evidence="5">
    <location>
        <begin position="161"/>
        <end position="183"/>
    </location>
</feature>
<evidence type="ECO:0000256" key="2">
    <source>
        <dbReference type="ARBA" id="ARBA00022692"/>
    </source>
</evidence>
<feature type="transmembrane region" description="Helical" evidence="5">
    <location>
        <begin position="91"/>
        <end position="111"/>
    </location>
</feature>
<evidence type="ECO:0000259" key="6">
    <source>
        <dbReference type="Pfam" id="PF04932"/>
    </source>
</evidence>
<dbReference type="PANTHER" id="PTHR37422">
    <property type="entry name" value="TEICHURONIC ACID BIOSYNTHESIS PROTEIN TUAE"/>
    <property type="match status" value="1"/>
</dbReference>
<dbReference type="Proteomes" id="UP000231098">
    <property type="component" value="Unassembled WGS sequence"/>
</dbReference>
<keyword evidence="3 5" id="KW-1133">Transmembrane helix</keyword>
<accession>A0A2H0X9M6</accession>
<reference evidence="8" key="1">
    <citation type="submission" date="2017-09" db="EMBL/GenBank/DDBJ databases">
        <title>Depth-based differentiation of microbial function through sediment-hosted aquifers and enrichment of novel symbionts in the deep terrestrial subsurface.</title>
        <authorList>
            <person name="Probst A.J."/>
            <person name="Ladd B."/>
            <person name="Jarett J.K."/>
            <person name="Geller-Mcgrath D.E."/>
            <person name="Sieber C.M.K."/>
            <person name="Emerson J.B."/>
            <person name="Anantharaman K."/>
            <person name="Thomas B.C."/>
            <person name="Malmstrom R."/>
            <person name="Stieglmeier M."/>
            <person name="Klingl A."/>
            <person name="Woyke T."/>
            <person name="Ryan C.M."/>
            <person name="Banfield J.F."/>
        </authorList>
    </citation>
    <scope>NUCLEOTIDE SEQUENCE [LARGE SCALE GENOMIC DNA]</scope>
</reference>
<feature type="transmembrane region" description="Helical" evidence="5">
    <location>
        <begin position="28"/>
        <end position="48"/>
    </location>
</feature>
<evidence type="ECO:0000256" key="4">
    <source>
        <dbReference type="ARBA" id="ARBA00023136"/>
    </source>
</evidence>
<dbReference type="Pfam" id="PF04932">
    <property type="entry name" value="Wzy_C"/>
    <property type="match status" value="1"/>
</dbReference>
<comment type="caution">
    <text evidence="7">The sequence shown here is derived from an EMBL/GenBank/DDBJ whole genome shotgun (WGS) entry which is preliminary data.</text>
</comment>
<sequence>MKITKILLLSLVLSLTLGQIARVSVASAVLYFSDFLILILIFWSVLFFVTSSRKLYVPKVFLLVFLFCLIAFISLLFSLNRLAFGSFLVSSLYLIRFVLYAMSGLLVSNYLRIEDFKDDLLKWITLSGLLLSIFGFFQLIFLPDFSILDPSLGWDPHKNRLAATFFDPNFTGAYLVIAFVLSFGQRIKNLWVTTVLRGIILLGIFLTFSRSAWGMLGIALFTLLLFSKRKIYEKALFFLFIAFLAFASYRLIPRVQTRLTGITDPSDSARFRLISWKNTLGFVKDNPIIGVGFNTYRFAQERKGLFDITNPLGGHSGSGADSSLLLVLATTGVIGFISYISIHLFSIFRGIQEKAPPFLAISFSLLAESNFINSLFYAPILLVWFFLLGIYLFRD</sequence>
<evidence type="ECO:0000256" key="1">
    <source>
        <dbReference type="ARBA" id="ARBA00004141"/>
    </source>
</evidence>
<feature type="transmembrane region" description="Helical" evidence="5">
    <location>
        <begin position="195"/>
        <end position="223"/>
    </location>
</feature>
<feature type="transmembrane region" description="Helical" evidence="5">
    <location>
        <begin position="235"/>
        <end position="252"/>
    </location>
</feature>
<dbReference type="PANTHER" id="PTHR37422:SF13">
    <property type="entry name" value="LIPOPOLYSACCHARIDE BIOSYNTHESIS PROTEIN PA4999-RELATED"/>
    <property type="match status" value="1"/>
</dbReference>
<feature type="transmembrane region" description="Helical" evidence="5">
    <location>
        <begin position="123"/>
        <end position="141"/>
    </location>
</feature>
<proteinExistence type="predicted"/>
<dbReference type="EMBL" id="PEYV01000029">
    <property type="protein sequence ID" value="PIS21624.1"/>
    <property type="molecule type" value="Genomic_DNA"/>
</dbReference>
<comment type="subcellular location">
    <subcellularLocation>
        <location evidence="1">Membrane</location>
        <topology evidence="1">Multi-pass membrane protein</topology>
    </subcellularLocation>
</comment>
<gene>
    <name evidence="7" type="ORF">COT51_01805</name>
</gene>
<evidence type="ECO:0000256" key="3">
    <source>
        <dbReference type="ARBA" id="ARBA00022989"/>
    </source>
</evidence>
<evidence type="ECO:0000313" key="7">
    <source>
        <dbReference type="EMBL" id="PIS21624.1"/>
    </source>
</evidence>
<dbReference type="InterPro" id="IPR051533">
    <property type="entry name" value="WaaL-like"/>
</dbReference>
<evidence type="ECO:0000256" key="5">
    <source>
        <dbReference type="SAM" id="Phobius"/>
    </source>
</evidence>
<dbReference type="GO" id="GO:0016020">
    <property type="term" value="C:membrane"/>
    <property type="evidence" value="ECO:0007669"/>
    <property type="project" value="UniProtKB-SubCell"/>
</dbReference>
<keyword evidence="4 5" id="KW-0472">Membrane</keyword>
<feature type="domain" description="O-antigen ligase-related" evidence="6">
    <location>
        <begin position="199"/>
        <end position="340"/>
    </location>
</feature>
<feature type="transmembrane region" description="Helical" evidence="5">
    <location>
        <begin position="324"/>
        <end position="351"/>
    </location>
</feature>
<feature type="transmembrane region" description="Helical" evidence="5">
    <location>
        <begin position="371"/>
        <end position="393"/>
    </location>
</feature>
<keyword evidence="2 5" id="KW-0812">Transmembrane</keyword>
<dbReference type="InterPro" id="IPR007016">
    <property type="entry name" value="O-antigen_ligase-rel_domated"/>
</dbReference>